<reference evidence="13 14" key="1">
    <citation type="submission" date="2021-06" db="EMBL/GenBank/DDBJ databases">
        <authorList>
            <person name="Grouzdev D.S."/>
            <person name="Koziaeva V."/>
        </authorList>
    </citation>
    <scope>NUCLEOTIDE SEQUENCE [LARGE SCALE GENOMIC DNA]</scope>
    <source>
        <strain evidence="13 14">22</strain>
    </source>
</reference>
<evidence type="ECO:0000256" key="2">
    <source>
        <dbReference type="ARBA" id="ARBA00006825"/>
    </source>
</evidence>
<comment type="function">
    <text evidence="9">Catalyzes the NADPH-dependent rearrangement and reduction of 1-deoxy-D-xylulose-5-phosphate (DXP) to 2-C-methyl-D-erythritol 4-phosphate (MEP).</text>
</comment>
<gene>
    <name evidence="9 13" type="primary">dxr</name>
    <name evidence="13" type="ORF">KL771_02685</name>
</gene>
<evidence type="ECO:0000256" key="7">
    <source>
        <dbReference type="ARBA" id="ARBA00023229"/>
    </source>
</evidence>
<evidence type="ECO:0000256" key="5">
    <source>
        <dbReference type="ARBA" id="ARBA00023002"/>
    </source>
</evidence>
<dbReference type="Proteomes" id="UP000766595">
    <property type="component" value="Unassembled WGS sequence"/>
</dbReference>
<feature type="binding site" evidence="9">
    <location>
        <position position="239"/>
    </location>
    <ligand>
        <name>1-deoxy-D-xylulose 5-phosphate</name>
        <dbReference type="ChEBI" id="CHEBI:57792"/>
    </ligand>
</feature>
<keyword evidence="7 9" id="KW-0414">Isoprene biosynthesis</keyword>
<dbReference type="FunFam" id="3.40.50.720:FF:000045">
    <property type="entry name" value="1-deoxy-D-xylulose 5-phosphate reductoisomerase"/>
    <property type="match status" value="1"/>
</dbReference>
<dbReference type="EC" id="1.1.1.267" evidence="9"/>
<dbReference type="SUPFAM" id="SSF51735">
    <property type="entry name" value="NAD(P)-binding Rossmann-fold domains"/>
    <property type="match status" value="1"/>
</dbReference>
<feature type="domain" description="1-deoxy-D-xylulose 5-phosphate reductoisomerase C-terminal" evidence="11">
    <location>
        <begin position="164"/>
        <end position="247"/>
    </location>
</feature>
<dbReference type="PIRSF" id="PIRSF006205">
    <property type="entry name" value="Dxp_reductismrs"/>
    <property type="match status" value="1"/>
</dbReference>
<dbReference type="Pfam" id="PF08436">
    <property type="entry name" value="DXP_redisom_C"/>
    <property type="match status" value="1"/>
</dbReference>
<dbReference type="GO" id="GO:0070402">
    <property type="term" value="F:NADPH binding"/>
    <property type="evidence" value="ECO:0007669"/>
    <property type="project" value="InterPro"/>
</dbReference>
<evidence type="ECO:0000313" key="14">
    <source>
        <dbReference type="Proteomes" id="UP000766595"/>
    </source>
</evidence>
<dbReference type="InterPro" id="IPR036291">
    <property type="entry name" value="NAD(P)-bd_dom_sf"/>
</dbReference>
<feature type="binding site" evidence="9">
    <location>
        <position position="58"/>
    </location>
    <ligand>
        <name>NADPH</name>
        <dbReference type="ChEBI" id="CHEBI:57783"/>
    </ligand>
</feature>
<dbReference type="HAMAP" id="MF_00183">
    <property type="entry name" value="DXP_reductoisom"/>
    <property type="match status" value="1"/>
</dbReference>
<accession>A0A947D0Y9</accession>
<feature type="binding site" evidence="9">
    <location>
        <position position="144"/>
    </location>
    <ligand>
        <name>NADPH</name>
        <dbReference type="ChEBI" id="CHEBI:57783"/>
    </ligand>
</feature>
<comment type="similarity">
    <text evidence="2 9">Belongs to the DXR family.</text>
</comment>
<feature type="binding site" evidence="9">
    <location>
        <position position="31"/>
    </location>
    <ligand>
        <name>NADPH</name>
        <dbReference type="ChEBI" id="CHEBI:57783"/>
    </ligand>
</feature>
<protein>
    <recommendedName>
        <fullName evidence="9">1-deoxy-D-xylulose 5-phosphate reductoisomerase</fullName>
        <shortName evidence="9">DXP reductoisomerase</shortName>
        <ecNumber evidence="9">1.1.1.267</ecNumber>
    </recommendedName>
    <alternativeName>
        <fullName evidence="9">1-deoxyxylulose-5-phosphate reductoisomerase</fullName>
    </alternativeName>
    <alternativeName>
        <fullName evidence="9">2-C-methyl-D-erythritol 4-phosphate synthase</fullName>
    </alternativeName>
</protein>
<feature type="domain" description="1-deoxy-D-xylulose 5-phosphate reductoisomerase N-terminal" evidence="10">
    <location>
        <begin position="25"/>
        <end position="150"/>
    </location>
</feature>
<comment type="pathway">
    <text evidence="1 9">Isoprenoid biosynthesis; isopentenyl diphosphate biosynthesis via DXP pathway; isopentenyl diphosphate from 1-deoxy-D-xylulose 5-phosphate: step 1/6.</text>
</comment>
<dbReference type="NCBIfam" id="TIGR00243">
    <property type="entry name" value="Dxr"/>
    <property type="match status" value="1"/>
</dbReference>
<dbReference type="Pfam" id="PF13288">
    <property type="entry name" value="DXPR_C"/>
    <property type="match status" value="1"/>
</dbReference>
<feature type="binding site" evidence="9">
    <location>
        <position position="239"/>
    </location>
    <ligand>
        <name>Mn(2+)</name>
        <dbReference type="ChEBI" id="CHEBI:29035"/>
    </ligand>
</feature>
<comment type="caution">
    <text evidence="13">The sequence shown here is derived from an EMBL/GenBank/DDBJ whole genome shotgun (WGS) entry which is preliminary data.</text>
</comment>
<dbReference type="EMBL" id="JAHHZF010000001">
    <property type="protein sequence ID" value="MBT9288339.1"/>
    <property type="molecule type" value="Genomic_DNA"/>
</dbReference>
<keyword evidence="4 9" id="KW-0521">NADP</keyword>
<feature type="binding site" evidence="9">
    <location>
        <position position="34"/>
    </location>
    <ligand>
        <name>NADPH</name>
        <dbReference type="ChEBI" id="CHEBI:57783"/>
    </ligand>
</feature>
<dbReference type="Pfam" id="PF02670">
    <property type="entry name" value="DXP_reductoisom"/>
    <property type="match status" value="1"/>
</dbReference>
<keyword evidence="5 9" id="KW-0560">Oxidoreductase</keyword>
<dbReference type="InterPro" id="IPR036169">
    <property type="entry name" value="DXPR_C_sf"/>
</dbReference>
<dbReference type="GO" id="GO:0030604">
    <property type="term" value="F:1-deoxy-D-xylulose-5-phosphate reductoisomerase activity"/>
    <property type="evidence" value="ECO:0007669"/>
    <property type="project" value="UniProtKB-UniRule"/>
</dbReference>
<dbReference type="Gene3D" id="3.40.50.720">
    <property type="entry name" value="NAD(P)-binding Rossmann-like Domain"/>
    <property type="match status" value="1"/>
</dbReference>
<feature type="domain" description="DXP reductoisomerase C-terminal" evidence="12">
    <location>
        <begin position="279"/>
        <end position="399"/>
    </location>
</feature>
<evidence type="ECO:0000256" key="3">
    <source>
        <dbReference type="ARBA" id="ARBA00022723"/>
    </source>
</evidence>
<dbReference type="GO" id="GO:0030145">
    <property type="term" value="F:manganese ion binding"/>
    <property type="evidence" value="ECO:0007669"/>
    <property type="project" value="TreeGrafter"/>
</dbReference>
<dbReference type="Gene3D" id="1.10.1740.10">
    <property type="match status" value="1"/>
</dbReference>
<evidence type="ECO:0000256" key="8">
    <source>
        <dbReference type="ARBA" id="ARBA00048543"/>
    </source>
</evidence>
<feature type="binding site" evidence="9">
    <location>
        <position position="143"/>
    </location>
    <ligand>
        <name>1-deoxy-D-xylulose 5-phosphate</name>
        <dbReference type="ChEBI" id="CHEBI:57792"/>
    </ligand>
</feature>
<dbReference type="InterPro" id="IPR013644">
    <property type="entry name" value="DXP_reductoisomerase_C"/>
</dbReference>
<dbReference type="RefSeq" id="WP_261967008.1">
    <property type="nucleotide sequence ID" value="NZ_JAHHZF010000001.1"/>
</dbReference>
<name>A0A947D0Y9_9HYPH</name>
<dbReference type="InterPro" id="IPR026877">
    <property type="entry name" value="DXPR_C"/>
</dbReference>
<feature type="binding site" evidence="9">
    <location>
        <position position="223"/>
    </location>
    <ligand>
        <name>NADPH</name>
        <dbReference type="ChEBI" id="CHEBI:57783"/>
    </ligand>
</feature>
<evidence type="ECO:0000256" key="1">
    <source>
        <dbReference type="ARBA" id="ARBA00005094"/>
    </source>
</evidence>
<feature type="binding site" evidence="9">
    <location>
        <position position="32"/>
    </location>
    <ligand>
        <name>NADPH</name>
        <dbReference type="ChEBI" id="CHEBI:57783"/>
    </ligand>
</feature>
<evidence type="ECO:0000256" key="6">
    <source>
        <dbReference type="ARBA" id="ARBA00023211"/>
    </source>
</evidence>
<dbReference type="PANTHER" id="PTHR30525">
    <property type="entry name" value="1-DEOXY-D-XYLULOSE 5-PHOSPHATE REDUCTOISOMERASE"/>
    <property type="match status" value="1"/>
</dbReference>
<keyword evidence="3 9" id="KW-0479">Metal-binding</keyword>
<feature type="binding site" evidence="9">
    <location>
        <position position="230"/>
    </location>
    <ligand>
        <name>1-deoxy-D-xylulose 5-phosphate</name>
        <dbReference type="ChEBI" id="CHEBI:57792"/>
    </ligand>
</feature>
<feature type="binding site" evidence="9">
    <location>
        <position position="168"/>
    </location>
    <ligand>
        <name>Mn(2+)</name>
        <dbReference type="ChEBI" id="CHEBI:29035"/>
    </ligand>
</feature>
<evidence type="ECO:0000313" key="13">
    <source>
        <dbReference type="EMBL" id="MBT9288339.1"/>
    </source>
</evidence>
<feature type="binding site" evidence="9">
    <location>
        <position position="235"/>
    </location>
    <ligand>
        <name>1-deoxy-D-xylulose 5-phosphate</name>
        <dbReference type="ChEBI" id="CHEBI:57792"/>
    </ligand>
</feature>
<evidence type="ECO:0000256" key="9">
    <source>
        <dbReference type="HAMAP-Rule" id="MF_00183"/>
    </source>
</evidence>
<dbReference type="PANTHER" id="PTHR30525:SF0">
    <property type="entry name" value="1-DEOXY-D-XYLULOSE 5-PHOSPHATE REDUCTOISOMERASE, CHLOROPLASTIC"/>
    <property type="match status" value="1"/>
</dbReference>
<feature type="binding site" evidence="9">
    <location>
        <position position="170"/>
    </location>
    <ligand>
        <name>Mn(2+)</name>
        <dbReference type="ChEBI" id="CHEBI:29035"/>
    </ligand>
</feature>
<comment type="caution">
    <text evidence="9">Lacks conserved residue(s) required for the propagation of feature annotation.</text>
</comment>
<keyword evidence="14" id="KW-1185">Reference proteome</keyword>
<dbReference type="GO" id="GO:0051484">
    <property type="term" value="P:isopentenyl diphosphate biosynthetic process, methylerythritol 4-phosphate pathway involved in terpenoid biosynthetic process"/>
    <property type="evidence" value="ECO:0007669"/>
    <property type="project" value="UniProtKB-ARBA"/>
</dbReference>
<evidence type="ECO:0000259" key="11">
    <source>
        <dbReference type="Pfam" id="PF08436"/>
    </source>
</evidence>
<evidence type="ECO:0000259" key="12">
    <source>
        <dbReference type="Pfam" id="PF13288"/>
    </source>
</evidence>
<dbReference type="AlphaFoldDB" id="A0A947D0Y9"/>
<keyword evidence="6 9" id="KW-0464">Manganese</keyword>
<dbReference type="SUPFAM" id="SSF55347">
    <property type="entry name" value="Glyceraldehyde-3-phosphate dehydrogenase-like, C-terminal domain"/>
    <property type="match status" value="1"/>
</dbReference>
<feature type="binding site" evidence="9">
    <location>
        <position position="33"/>
    </location>
    <ligand>
        <name>NADPH</name>
        <dbReference type="ChEBI" id="CHEBI:57783"/>
    </ligand>
</feature>
<sequence>MVSFDFSPDAEPPFAMPAAGGPRRITLLGATGSIGRSTLDLVGREPERFRIESMVAGRDLAGLVAAARTFRPARAVLAEPSLHGALKDALSGTGIAAAAGPEAVLEAASAPADLVVAAIVGAAGLGPTLAAVHAGLPIALATKECLVAAGRLFMAAAARHKARILPLDSEHNAIFQGFEAGNAAAVERIVLTASGGPFRTATIAEMARATPEQALKHPNYAMGSRITIDSATLLNKGLEVIEAHHLFGIPGDRIDVLVHPQQLVHGMVAYGDGSLVAGLAAPDMRTPIAHCLNWPDRGRAPTRRLDLGEIGTLTFEKPDLVRFPALALAYRALAAGGGASAVLNAADEIAVAAFLARRIGFLDIARLVETTLDRASAAGLFAEPADLEAVAMVDTQARRLADEILPHLAAKTG</sequence>
<feature type="binding site" evidence="9">
    <location>
        <position position="236"/>
    </location>
    <ligand>
        <name>1-deoxy-D-xylulose 5-phosphate</name>
        <dbReference type="ChEBI" id="CHEBI:57792"/>
    </ligand>
</feature>
<evidence type="ECO:0000256" key="4">
    <source>
        <dbReference type="ARBA" id="ARBA00022857"/>
    </source>
</evidence>
<keyword evidence="9" id="KW-0460">Magnesium</keyword>
<evidence type="ECO:0000259" key="10">
    <source>
        <dbReference type="Pfam" id="PF02670"/>
    </source>
</evidence>
<feature type="binding site" evidence="9">
    <location>
        <position position="194"/>
    </location>
    <ligand>
        <name>1-deoxy-D-xylulose 5-phosphate</name>
        <dbReference type="ChEBI" id="CHEBI:57792"/>
    </ligand>
</feature>
<dbReference type="InterPro" id="IPR013512">
    <property type="entry name" value="DXP_reductoisomerase_N"/>
</dbReference>
<feature type="binding site" evidence="9">
    <location>
        <position position="57"/>
    </location>
    <ligand>
        <name>NADPH</name>
        <dbReference type="ChEBI" id="CHEBI:57783"/>
    </ligand>
</feature>
<organism evidence="13 14">
    <name type="scientific">Prosthecodimorpha staleyi</name>
    <dbReference type="NCBI Taxonomy" id="2840188"/>
    <lineage>
        <taxon>Bacteria</taxon>
        <taxon>Pseudomonadati</taxon>
        <taxon>Pseudomonadota</taxon>
        <taxon>Alphaproteobacteria</taxon>
        <taxon>Hyphomicrobiales</taxon>
        <taxon>Ancalomicrobiaceae</taxon>
        <taxon>Prosthecodimorpha</taxon>
    </lineage>
</organism>
<dbReference type="InterPro" id="IPR003821">
    <property type="entry name" value="DXP_reductoisomerase"/>
</dbReference>
<dbReference type="SUPFAM" id="SSF69055">
    <property type="entry name" value="1-deoxy-D-xylulose-5-phosphate reductoisomerase, C-terminal domain"/>
    <property type="match status" value="1"/>
</dbReference>
<feature type="binding site" evidence="9">
    <location>
        <position position="169"/>
    </location>
    <ligand>
        <name>1-deoxy-D-xylulose 5-phosphate</name>
        <dbReference type="ChEBI" id="CHEBI:57792"/>
    </ligand>
</feature>
<proteinExistence type="inferred from homology"/>
<feature type="binding site" evidence="9">
    <location>
        <position position="217"/>
    </location>
    <ligand>
        <name>1-deoxy-D-xylulose 5-phosphate</name>
        <dbReference type="ChEBI" id="CHEBI:57792"/>
    </ligand>
</feature>
<feature type="binding site" evidence="9">
    <location>
        <position position="170"/>
    </location>
    <ligand>
        <name>1-deoxy-D-xylulose 5-phosphate</name>
        <dbReference type="ChEBI" id="CHEBI:57792"/>
    </ligand>
</feature>
<comment type="catalytic activity">
    <reaction evidence="8">
        <text>2-C-methyl-D-erythritol 4-phosphate + NADP(+) = 1-deoxy-D-xylulose 5-phosphate + NADPH + H(+)</text>
        <dbReference type="Rhea" id="RHEA:13717"/>
        <dbReference type="ChEBI" id="CHEBI:15378"/>
        <dbReference type="ChEBI" id="CHEBI:57783"/>
        <dbReference type="ChEBI" id="CHEBI:57792"/>
        <dbReference type="ChEBI" id="CHEBI:58262"/>
        <dbReference type="ChEBI" id="CHEBI:58349"/>
        <dbReference type="EC" id="1.1.1.267"/>
    </reaction>
    <physiologicalReaction direction="right-to-left" evidence="8">
        <dbReference type="Rhea" id="RHEA:13719"/>
    </physiologicalReaction>
</comment>
<comment type="cofactor">
    <cofactor evidence="9">
        <name>Mg(2+)</name>
        <dbReference type="ChEBI" id="CHEBI:18420"/>
    </cofactor>
    <cofactor evidence="9">
        <name>Mn(2+)</name>
        <dbReference type="ChEBI" id="CHEBI:29035"/>
    </cofactor>
</comment>